<dbReference type="Pfam" id="PF21508">
    <property type="entry name" value="MenC_N"/>
    <property type="match status" value="1"/>
</dbReference>
<dbReference type="Gene3D" id="3.20.20.120">
    <property type="entry name" value="Enolase-like C-terminal domain"/>
    <property type="match status" value="1"/>
</dbReference>
<organism evidence="6 7">
    <name type="scientific">Pelagicoccus mobilis</name>
    <dbReference type="NCBI Taxonomy" id="415221"/>
    <lineage>
        <taxon>Bacteria</taxon>
        <taxon>Pseudomonadati</taxon>
        <taxon>Verrucomicrobiota</taxon>
        <taxon>Opitutia</taxon>
        <taxon>Puniceicoccales</taxon>
        <taxon>Pelagicoccaceae</taxon>
        <taxon>Pelagicoccus</taxon>
    </lineage>
</organism>
<comment type="caution">
    <text evidence="6">The sequence shown here is derived from an EMBL/GenBank/DDBJ whole genome shotgun (WGS) entry which is preliminary data.</text>
</comment>
<dbReference type="SUPFAM" id="SSF54826">
    <property type="entry name" value="Enolase N-terminal domain-like"/>
    <property type="match status" value="1"/>
</dbReference>
<gene>
    <name evidence="6" type="primary">menC</name>
    <name evidence="6" type="ORF">JIN87_09035</name>
</gene>
<dbReference type="SFLD" id="SFLDS00001">
    <property type="entry name" value="Enolase"/>
    <property type="match status" value="1"/>
</dbReference>
<evidence type="ECO:0000256" key="1">
    <source>
        <dbReference type="ARBA" id="ARBA00022723"/>
    </source>
</evidence>
<dbReference type="InterPro" id="IPR013342">
    <property type="entry name" value="Mandelate_racemase_C"/>
</dbReference>
<dbReference type="PROSITE" id="PS00909">
    <property type="entry name" value="MR_MLE_2"/>
    <property type="match status" value="1"/>
</dbReference>
<protein>
    <recommendedName>
        <fullName evidence="4">o-succinylbenzoate synthase</fullName>
        <ecNumber evidence="4">4.2.1.113</ecNumber>
    </recommendedName>
</protein>
<evidence type="ECO:0000313" key="7">
    <source>
        <dbReference type="Proteomes" id="UP000617628"/>
    </source>
</evidence>
<keyword evidence="7" id="KW-1185">Reference proteome</keyword>
<proteinExistence type="predicted"/>
<evidence type="ECO:0000256" key="3">
    <source>
        <dbReference type="ARBA" id="ARBA00023239"/>
    </source>
</evidence>
<dbReference type="SFLD" id="SFLDF00009">
    <property type="entry name" value="o-succinylbenzoate_synthase"/>
    <property type="match status" value="1"/>
</dbReference>
<dbReference type="NCBIfam" id="TIGR01927">
    <property type="entry name" value="menC_gam_Gplu"/>
    <property type="match status" value="1"/>
</dbReference>
<dbReference type="EMBL" id="JAENIL010000014">
    <property type="protein sequence ID" value="MBK1877010.1"/>
    <property type="molecule type" value="Genomic_DNA"/>
</dbReference>
<sequence>MYRFQYKAYRRSFAGVFSNARESFPKREGLLLRIEDRDGRVGFGEVAPIPSFGTESFASALVAVEEIGEEMEPEALRGALSGYPCLAWGLESALEQVSSEGKWPELAEPWPVCGLVSDLDDMARIEELLQMHFQCLKFKIGKGAVIDEMRALDRFVDLSDGKIQIRLDANGVLDARTASLWLERLAELPVEFLEQPLPKGMESEMLRLSSDFPTPLALDESVGSVDDLKRWRDAQWPGVFVIKPSLSGSYRELSQELGQGEDCCVFSSSLETKIGASNAIGFAIRHSQQRRALGFGVDDLFADRNIGLGLGPFLQNGCLGSSDDFERLWNLT</sequence>
<dbReference type="SUPFAM" id="SSF51604">
    <property type="entry name" value="Enolase C-terminal domain-like"/>
    <property type="match status" value="1"/>
</dbReference>
<dbReference type="InterPro" id="IPR041338">
    <property type="entry name" value="OSBS_N"/>
</dbReference>
<dbReference type="GO" id="GO:0009063">
    <property type="term" value="P:amino acid catabolic process"/>
    <property type="evidence" value="ECO:0007669"/>
    <property type="project" value="InterPro"/>
</dbReference>
<dbReference type="Pfam" id="PF13378">
    <property type="entry name" value="MR_MLE_C"/>
    <property type="match status" value="1"/>
</dbReference>
<reference evidence="6" key="1">
    <citation type="submission" date="2021-01" db="EMBL/GenBank/DDBJ databases">
        <title>Modified the classification status of verrucomicrobia.</title>
        <authorList>
            <person name="Feng X."/>
        </authorList>
    </citation>
    <scope>NUCLEOTIDE SEQUENCE</scope>
    <source>
        <strain evidence="6">KCTC 13126</strain>
    </source>
</reference>
<keyword evidence="1" id="KW-0479">Metal-binding</keyword>
<dbReference type="Gene3D" id="3.30.390.10">
    <property type="entry name" value="Enolase-like, N-terminal domain"/>
    <property type="match status" value="1"/>
</dbReference>
<dbReference type="InterPro" id="IPR029065">
    <property type="entry name" value="Enolase_C-like"/>
</dbReference>
<dbReference type="RefSeq" id="WP_200355227.1">
    <property type="nucleotide sequence ID" value="NZ_JAENIL010000014.1"/>
</dbReference>
<dbReference type="InterPro" id="IPR018110">
    <property type="entry name" value="Mandel_Rmase/mucon_lact_enz_CS"/>
</dbReference>
<evidence type="ECO:0000256" key="4">
    <source>
        <dbReference type="NCBIfam" id="TIGR01927"/>
    </source>
</evidence>
<dbReference type="PANTHER" id="PTHR48073">
    <property type="entry name" value="O-SUCCINYLBENZOATE SYNTHASE-RELATED"/>
    <property type="match status" value="1"/>
</dbReference>
<accession>A0A934VQK7</accession>
<dbReference type="GO" id="GO:0009234">
    <property type="term" value="P:menaquinone biosynthetic process"/>
    <property type="evidence" value="ECO:0007669"/>
    <property type="project" value="UniProtKB-UniRule"/>
</dbReference>
<dbReference type="GO" id="GO:0043748">
    <property type="term" value="F:O-succinylbenzoate synthase activity"/>
    <property type="evidence" value="ECO:0007669"/>
    <property type="project" value="UniProtKB-EC"/>
</dbReference>
<dbReference type="SMART" id="SM00922">
    <property type="entry name" value="MR_MLE"/>
    <property type="match status" value="1"/>
</dbReference>
<dbReference type="EC" id="4.2.1.113" evidence="4"/>
<dbReference type="Proteomes" id="UP000617628">
    <property type="component" value="Unassembled WGS sequence"/>
</dbReference>
<keyword evidence="3 6" id="KW-0456">Lyase</keyword>
<name>A0A934VQK7_9BACT</name>
<dbReference type="GO" id="GO:0046872">
    <property type="term" value="F:metal ion binding"/>
    <property type="evidence" value="ECO:0007669"/>
    <property type="project" value="UniProtKB-KW"/>
</dbReference>
<feature type="domain" description="Mandelate racemase/muconate lactonizing enzyme C-terminal" evidence="5">
    <location>
        <begin position="119"/>
        <end position="215"/>
    </location>
</feature>
<dbReference type="AlphaFoldDB" id="A0A934VQK7"/>
<evidence type="ECO:0000313" key="6">
    <source>
        <dbReference type="EMBL" id="MBK1877010.1"/>
    </source>
</evidence>
<evidence type="ECO:0000259" key="5">
    <source>
        <dbReference type="SMART" id="SM00922"/>
    </source>
</evidence>
<evidence type="ECO:0000256" key="2">
    <source>
        <dbReference type="ARBA" id="ARBA00022842"/>
    </source>
</evidence>
<dbReference type="SFLD" id="SFLDG00180">
    <property type="entry name" value="muconate_cycloisomerase"/>
    <property type="match status" value="1"/>
</dbReference>
<dbReference type="InterPro" id="IPR029017">
    <property type="entry name" value="Enolase-like_N"/>
</dbReference>
<dbReference type="InterPro" id="IPR036849">
    <property type="entry name" value="Enolase-like_C_sf"/>
</dbReference>
<dbReference type="PANTHER" id="PTHR48073:SF2">
    <property type="entry name" value="O-SUCCINYLBENZOATE SYNTHASE"/>
    <property type="match status" value="1"/>
</dbReference>
<keyword evidence="2" id="KW-0460">Magnesium</keyword>